<evidence type="ECO:0000313" key="5">
    <source>
        <dbReference type="EMBL" id="KAK8966571.1"/>
    </source>
</evidence>
<keyword evidence="1 4" id="KW-0812">Transmembrane</keyword>
<feature type="transmembrane region" description="Helical" evidence="4">
    <location>
        <begin position="32"/>
        <end position="53"/>
    </location>
</feature>
<feature type="transmembrane region" description="Helical" evidence="4">
    <location>
        <begin position="74"/>
        <end position="90"/>
    </location>
</feature>
<organism evidence="5 6">
    <name type="scientific">Platanthera guangdongensis</name>
    <dbReference type="NCBI Taxonomy" id="2320717"/>
    <lineage>
        <taxon>Eukaryota</taxon>
        <taxon>Viridiplantae</taxon>
        <taxon>Streptophyta</taxon>
        <taxon>Embryophyta</taxon>
        <taxon>Tracheophyta</taxon>
        <taxon>Spermatophyta</taxon>
        <taxon>Magnoliopsida</taxon>
        <taxon>Liliopsida</taxon>
        <taxon>Asparagales</taxon>
        <taxon>Orchidaceae</taxon>
        <taxon>Orchidoideae</taxon>
        <taxon>Orchideae</taxon>
        <taxon>Orchidinae</taxon>
        <taxon>Platanthera</taxon>
    </lineage>
</organism>
<accession>A0ABR2MRA0</accession>
<keyword evidence="2 4" id="KW-1133">Transmembrane helix</keyword>
<evidence type="ECO:0000313" key="6">
    <source>
        <dbReference type="Proteomes" id="UP001412067"/>
    </source>
</evidence>
<protein>
    <submittedName>
        <fullName evidence="5">WAT1-related protein</fullName>
    </submittedName>
</protein>
<proteinExistence type="predicted"/>
<dbReference type="EMBL" id="JBBWWR010000005">
    <property type="protein sequence ID" value="KAK8966571.1"/>
    <property type="molecule type" value="Genomic_DNA"/>
</dbReference>
<keyword evidence="6" id="KW-1185">Reference proteome</keyword>
<keyword evidence="3 4" id="KW-0472">Membrane</keyword>
<dbReference type="PANTHER" id="PTHR31218">
    <property type="entry name" value="WAT1-RELATED PROTEIN"/>
    <property type="match status" value="1"/>
</dbReference>
<sequence length="154" mass="17000">MKPYAAMVLLQFGYASTSVAAAATLKQGMNHFVLVVYRNAVAVAVLAPFAFCFERYIFRMEKLNLRKRHSQAKVAGAAETVAGAILMIVYKGPVVNFLWSVYVGIVCSGVSYYVQGMVMKMRGPSVCNRFQPSLHDHASFMGHIILSEEITLGR</sequence>
<gene>
    <name evidence="5" type="ORF">KSP40_PGU018243</name>
</gene>
<evidence type="ECO:0000256" key="2">
    <source>
        <dbReference type="ARBA" id="ARBA00022989"/>
    </source>
</evidence>
<dbReference type="InterPro" id="IPR030184">
    <property type="entry name" value="WAT1-related"/>
</dbReference>
<comment type="caution">
    <text evidence="5">The sequence shown here is derived from an EMBL/GenBank/DDBJ whole genome shotgun (WGS) entry which is preliminary data.</text>
</comment>
<dbReference type="Proteomes" id="UP001412067">
    <property type="component" value="Unassembled WGS sequence"/>
</dbReference>
<reference evidence="5 6" key="1">
    <citation type="journal article" date="2022" name="Nat. Plants">
        <title>Genomes of leafy and leafless Platanthera orchids illuminate the evolution of mycoheterotrophy.</title>
        <authorList>
            <person name="Li M.H."/>
            <person name="Liu K.W."/>
            <person name="Li Z."/>
            <person name="Lu H.C."/>
            <person name="Ye Q.L."/>
            <person name="Zhang D."/>
            <person name="Wang J.Y."/>
            <person name="Li Y.F."/>
            <person name="Zhong Z.M."/>
            <person name="Liu X."/>
            <person name="Yu X."/>
            <person name="Liu D.K."/>
            <person name="Tu X.D."/>
            <person name="Liu B."/>
            <person name="Hao Y."/>
            <person name="Liao X.Y."/>
            <person name="Jiang Y.T."/>
            <person name="Sun W.H."/>
            <person name="Chen J."/>
            <person name="Chen Y.Q."/>
            <person name="Ai Y."/>
            <person name="Zhai J.W."/>
            <person name="Wu S.S."/>
            <person name="Zhou Z."/>
            <person name="Hsiao Y.Y."/>
            <person name="Wu W.L."/>
            <person name="Chen Y.Y."/>
            <person name="Lin Y.F."/>
            <person name="Hsu J.L."/>
            <person name="Li C.Y."/>
            <person name="Wang Z.W."/>
            <person name="Zhao X."/>
            <person name="Zhong W.Y."/>
            <person name="Ma X.K."/>
            <person name="Ma L."/>
            <person name="Huang J."/>
            <person name="Chen G.Z."/>
            <person name="Huang M.Z."/>
            <person name="Huang L."/>
            <person name="Peng D.H."/>
            <person name="Luo Y.B."/>
            <person name="Zou S.Q."/>
            <person name="Chen S.P."/>
            <person name="Lan S."/>
            <person name="Tsai W.C."/>
            <person name="Van de Peer Y."/>
            <person name="Liu Z.J."/>
        </authorList>
    </citation>
    <scope>NUCLEOTIDE SEQUENCE [LARGE SCALE GENOMIC DNA]</scope>
    <source>
        <strain evidence="5">Lor288</strain>
    </source>
</reference>
<evidence type="ECO:0000256" key="3">
    <source>
        <dbReference type="ARBA" id="ARBA00023136"/>
    </source>
</evidence>
<evidence type="ECO:0000256" key="1">
    <source>
        <dbReference type="ARBA" id="ARBA00022692"/>
    </source>
</evidence>
<name>A0ABR2MRA0_9ASPA</name>
<evidence type="ECO:0000256" key="4">
    <source>
        <dbReference type="SAM" id="Phobius"/>
    </source>
</evidence>
<feature type="transmembrane region" description="Helical" evidence="4">
    <location>
        <begin position="96"/>
        <end position="114"/>
    </location>
</feature>